<dbReference type="RefSeq" id="WP_115007956.1">
    <property type="nucleotide sequence ID" value="NZ_UGQU01000003.1"/>
</dbReference>
<name>A0A378TV78_MORLA</name>
<sequence length="76" mass="8752">MQTLSVQNFQKSFNEIIHIAKKEPIEVSADDGTVFVFQIKKEFYEQKSPLDVEGVKTKKQLCMADLMSAVEESRNR</sequence>
<evidence type="ECO:0000313" key="1">
    <source>
        <dbReference type="EMBL" id="STZ63643.1"/>
    </source>
</evidence>
<dbReference type="Proteomes" id="UP000254437">
    <property type="component" value="Unassembled WGS sequence"/>
</dbReference>
<gene>
    <name evidence="1" type="ORF">NCTC10359_02079</name>
</gene>
<protein>
    <recommendedName>
        <fullName evidence="3">Prevent-host-death protein</fullName>
    </recommendedName>
</protein>
<accession>A0A378TV78</accession>
<evidence type="ECO:0000313" key="2">
    <source>
        <dbReference type="Proteomes" id="UP000254437"/>
    </source>
</evidence>
<dbReference type="AlphaFoldDB" id="A0A378TV78"/>
<evidence type="ECO:0008006" key="3">
    <source>
        <dbReference type="Google" id="ProtNLM"/>
    </source>
</evidence>
<organism evidence="1 2">
    <name type="scientific">Moraxella lacunata</name>
    <dbReference type="NCBI Taxonomy" id="477"/>
    <lineage>
        <taxon>Bacteria</taxon>
        <taxon>Pseudomonadati</taxon>
        <taxon>Pseudomonadota</taxon>
        <taxon>Gammaproteobacteria</taxon>
        <taxon>Moraxellales</taxon>
        <taxon>Moraxellaceae</taxon>
        <taxon>Moraxella</taxon>
    </lineage>
</organism>
<dbReference type="EMBL" id="UGQU01000003">
    <property type="protein sequence ID" value="STZ63643.1"/>
    <property type="molecule type" value="Genomic_DNA"/>
</dbReference>
<proteinExistence type="predicted"/>
<reference evidence="1 2" key="1">
    <citation type="submission" date="2018-06" db="EMBL/GenBank/DDBJ databases">
        <authorList>
            <consortium name="Pathogen Informatics"/>
            <person name="Doyle S."/>
        </authorList>
    </citation>
    <scope>NUCLEOTIDE SEQUENCE [LARGE SCALE GENOMIC DNA]</scope>
    <source>
        <strain evidence="1 2">NCTC10359</strain>
    </source>
</reference>